<evidence type="ECO:0000256" key="1">
    <source>
        <dbReference type="ARBA" id="ARBA00005150"/>
    </source>
</evidence>
<evidence type="ECO:0000256" key="6">
    <source>
        <dbReference type="ARBA" id="ARBA00022723"/>
    </source>
</evidence>
<dbReference type="InParanoid" id="B8LEL5"/>
<dbReference type="GO" id="GO:0046872">
    <property type="term" value="F:metal ion binding"/>
    <property type="evidence" value="ECO:0007669"/>
    <property type="project" value="UniProtKB-KW"/>
</dbReference>
<dbReference type="GO" id="GO:0005737">
    <property type="term" value="C:cytoplasm"/>
    <property type="evidence" value="ECO:0000318"/>
    <property type="project" value="GO_Central"/>
</dbReference>
<dbReference type="Gene3D" id="3.40.1190.10">
    <property type="entry name" value="Mur-like, catalytic domain"/>
    <property type="match status" value="1"/>
</dbReference>
<dbReference type="GO" id="GO:0006730">
    <property type="term" value="P:one-carbon metabolic process"/>
    <property type="evidence" value="ECO:0007669"/>
    <property type="project" value="UniProtKB-KW"/>
</dbReference>
<evidence type="ECO:0000313" key="13">
    <source>
        <dbReference type="EMBL" id="EED86233.1"/>
    </source>
</evidence>
<dbReference type="GO" id="GO:0005829">
    <property type="term" value="C:cytosol"/>
    <property type="evidence" value="ECO:0000318"/>
    <property type="project" value="GO_Central"/>
</dbReference>
<accession>B8LEL5</accession>
<dbReference type="GO" id="GO:0046901">
    <property type="term" value="P:tetrahydrofolylpolyglutamate biosynthetic process"/>
    <property type="evidence" value="ECO:0000318"/>
    <property type="project" value="GO_Central"/>
</dbReference>
<dbReference type="PaxDb" id="35128-Thapsdraft460"/>
<evidence type="ECO:0000256" key="10">
    <source>
        <dbReference type="ARBA" id="ARBA00030592"/>
    </source>
</evidence>
<dbReference type="InterPro" id="IPR036565">
    <property type="entry name" value="Mur-like_cat_sf"/>
</dbReference>
<evidence type="ECO:0000256" key="8">
    <source>
        <dbReference type="ARBA" id="ARBA00022840"/>
    </source>
</evidence>
<evidence type="ECO:0000313" key="14">
    <source>
        <dbReference type="Proteomes" id="UP000001449"/>
    </source>
</evidence>
<keyword evidence="6" id="KW-0479">Metal-binding</keyword>
<evidence type="ECO:0000256" key="9">
    <source>
        <dbReference type="ARBA" id="ARBA00022842"/>
    </source>
</evidence>
<dbReference type="NCBIfam" id="TIGR01499">
    <property type="entry name" value="folC"/>
    <property type="match status" value="1"/>
</dbReference>
<organism evidence="13 14">
    <name type="scientific">Thalassiosira pseudonana</name>
    <name type="common">Marine diatom</name>
    <name type="synonym">Cyclotella nana</name>
    <dbReference type="NCBI Taxonomy" id="35128"/>
    <lineage>
        <taxon>Eukaryota</taxon>
        <taxon>Sar</taxon>
        <taxon>Stramenopiles</taxon>
        <taxon>Ochrophyta</taxon>
        <taxon>Bacillariophyta</taxon>
        <taxon>Coscinodiscophyceae</taxon>
        <taxon>Thalassiosirophycidae</taxon>
        <taxon>Thalassiosirales</taxon>
        <taxon>Thalassiosiraceae</taxon>
        <taxon>Thalassiosira</taxon>
    </lineage>
</organism>
<dbReference type="GeneID" id="7446055"/>
<evidence type="ECO:0000256" key="11">
    <source>
        <dbReference type="ARBA" id="ARBA00030876"/>
    </source>
</evidence>
<dbReference type="EMBL" id="DS999444">
    <property type="protein sequence ID" value="EED86233.1"/>
    <property type="molecule type" value="Genomic_DNA"/>
</dbReference>
<keyword evidence="5" id="KW-0436">Ligase</keyword>
<dbReference type="GO" id="GO:0004326">
    <property type="term" value="F:tetrahydrofolylpolyglutamate synthase activity"/>
    <property type="evidence" value="ECO:0000318"/>
    <property type="project" value="GO_Central"/>
</dbReference>
<dbReference type="SUPFAM" id="SSF53244">
    <property type="entry name" value="MurD-like peptide ligases, peptide-binding domain"/>
    <property type="match status" value="1"/>
</dbReference>
<keyword evidence="4" id="KW-0554">One-carbon metabolism</keyword>
<evidence type="ECO:0000256" key="2">
    <source>
        <dbReference type="ARBA" id="ARBA00008276"/>
    </source>
</evidence>
<feature type="non-terminal residue" evidence="13">
    <location>
        <position position="417"/>
    </location>
</feature>
<evidence type="ECO:0000256" key="12">
    <source>
        <dbReference type="ARBA" id="ARBA00047493"/>
    </source>
</evidence>
<dbReference type="HOGENOM" id="CLU_015869_2_0_1"/>
<reference evidence="13 14" key="2">
    <citation type="journal article" date="2008" name="Nature">
        <title>The Phaeodactylum genome reveals the evolutionary history of diatom genomes.</title>
        <authorList>
            <person name="Bowler C."/>
            <person name="Allen A.E."/>
            <person name="Badger J.H."/>
            <person name="Grimwood J."/>
            <person name="Jabbari K."/>
            <person name="Kuo A."/>
            <person name="Maheswari U."/>
            <person name="Martens C."/>
            <person name="Maumus F."/>
            <person name="Otillar R.P."/>
            <person name="Rayko E."/>
            <person name="Salamov A."/>
            <person name="Vandepoele K."/>
            <person name="Beszteri B."/>
            <person name="Gruber A."/>
            <person name="Heijde M."/>
            <person name="Katinka M."/>
            <person name="Mock T."/>
            <person name="Valentin K."/>
            <person name="Verret F."/>
            <person name="Berges J.A."/>
            <person name="Brownlee C."/>
            <person name="Cadoret J.P."/>
            <person name="Chiovitti A."/>
            <person name="Choi C.J."/>
            <person name="Coesel S."/>
            <person name="De Martino A."/>
            <person name="Detter J.C."/>
            <person name="Durkin C."/>
            <person name="Falciatore A."/>
            <person name="Fournet J."/>
            <person name="Haruta M."/>
            <person name="Huysman M.J."/>
            <person name="Jenkins B.D."/>
            <person name="Jiroutova K."/>
            <person name="Jorgensen R.E."/>
            <person name="Joubert Y."/>
            <person name="Kaplan A."/>
            <person name="Kroger N."/>
            <person name="Kroth P.G."/>
            <person name="La Roche J."/>
            <person name="Lindquist E."/>
            <person name="Lommer M."/>
            <person name="Martin-Jezequel V."/>
            <person name="Lopez P.J."/>
            <person name="Lucas S."/>
            <person name="Mangogna M."/>
            <person name="McGinnis K."/>
            <person name="Medlin L.K."/>
            <person name="Montsant A."/>
            <person name="Oudot-Le Secq M.P."/>
            <person name="Napoli C."/>
            <person name="Obornik M."/>
            <person name="Parker M.S."/>
            <person name="Petit J.L."/>
            <person name="Porcel B.M."/>
            <person name="Poulsen N."/>
            <person name="Robison M."/>
            <person name="Rychlewski L."/>
            <person name="Rynearson T.A."/>
            <person name="Schmutz J."/>
            <person name="Shapiro H."/>
            <person name="Siaut M."/>
            <person name="Stanley M."/>
            <person name="Sussman M.R."/>
            <person name="Taylor A.R."/>
            <person name="Vardi A."/>
            <person name="von Dassow P."/>
            <person name="Vyverman W."/>
            <person name="Willis A."/>
            <person name="Wyrwicz L.S."/>
            <person name="Rokhsar D.S."/>
            <person name="Weissenbach J."/>
            <person name="Armbrust E.V."/>
            <person name="Green B.R."/>
            <person name="Van de Peer Y."/>
            <person name="Grigoriev I.V."/>
        </authorList>
    </citation>
    <scope>NUCLEOTIDE SEQUENCE [LARGE SCALE GENOMIC DNA]</scope>
    <source>
        <strain evidence="13 14">CCMP1335</strain>
    </source>
</reference>
<evidence type="ECO:0000256" key="7">
    <source>
        <dbReference type="ARBA" id="ARBA00022741"/>
    </source>
</evidence>
<comment type="pathway">
    <text evidence="1">Cofactor biosynthesis; tetrahydrofolylpolyglutamate biosynthesis.</text>
</comment>
<evidence type="ECO:0000256" key="3">
    <source>
        <dbReference type="ARBA" id="ARBA00013025"/>
    </source>
</evidence>
<keyword evidence="8" id="KW-0067">ATP-binding</keyword>
<name>B8LEL5_THAPS</name>
<dbReference type="KEGG" id="tps:THAPSDRAFT_bd460"/>
<evidence type="ECO:0000256" key="4">
    <source>
        <dbReference type="ARBA" id="ARBA00022563"/>
    </source>
</evidence>
<dbReference type="FunFam" id="3.40.1190.10:FF:000017">
    <property type="entry name" value="Folylpolyglutamate synthase"/>
    <property type="match status" value="1"/>
</dbReference>
<dbReference type="InterPro" id="IPR036615">
    <property type="entry name" value="Mur_ligase_C_dom_sf"/>
</dbReference>
<reference evidence="13 14" key="1">
    <citation type="journal article" date="2004" name="Science">
        <title>The genome of the diatom Thalassiosira pseudonana: ecology, evolution, and metabolism.</title>
        <authorList>
            <person name="Armbrust E.V."/>
            <person name="Berges J.A."/>
            <person name="Bowler C."/>
            <person name="Green B.R."/>
            <person name="Martinez D."/>
            <person name="Putnam N.H."/>
            <person name="Zhou S."/>
            <person name="Allen A.E."/>
            <person name="Apt K.E."/>
            <person name="Bechner M."/>
            <person name="Brzezinski M.A."/>
            <person name="Chaal B.K."/>
            <person name="Chiovitti A."/>
            <person name="Davis A.K."/>
            <person name="Demarest M.S."/>
            <person name="Detter J.C."/>
            <person name="Glavina T."/>
            <person name="Goodstein D."/>
            <person name="Hadi M.Z."/>
            <person name="Hellsten U."/>
            <person name="Hildebrand M."/>
            <person name="Jenkins B.D."/>
            <person name="Jurka J."/>
            <person name="Kapitonov V.V."/>
            <person name="Kroger N."/>
            <person name="Lau W.W."/>
            <person name="Lane T.W."/>
            <person name="Larimer F.W."/>
            <person name="Lippmeier J.C."/>
            <person name="Lucas S."/>
            <person name="Medina M."/>
            <person name="Montsant A."/>
            <person name="Obornik M."/>
            <person name="Parker M.S."/>
            <person name="Palenik B."/>
            <person name="Pazour G.J."/>
            <person name="Richardson P.M."/>
            <person name="Rynearson T.A."/>
            <person name="Saito M.A."/>
            <person name="Schwartz D.C."/>
            <person name="Thamatrakoln K."/>
            <person name="Valentin K."/>
            <person name="Vardi A."/>
            <person name="Wilkerson F.P."/>
            <person name="Rokhsar D.S."/>
        </authorList>
    </citation>
    <scope>NUCLEOTIDE SEQUENCE [LARGE SCALE GENOMIC DNA]</scope>
    <source>
        <strain evidence="13 14">CCMP1335</strain>
    </source>
</reference>
<protein>
    <recommendedName>
        <fullName evidence="3">tetrahydrofolate synthase</fullName>
        <ecNumber evidence="3">6.3.2.17</ecNumber>
    </recommendedName>
    <alternativeName>
        <fullName evidence="11">Folylpoly-gamma-glutamate synthetase</fullName>
    </alternativeName>
    <alternativeName>
        <fullName evidence="10">Tetrahydrofolylpolyglutamate synthase</fullName>
    </alternativeName>
</protein>
<comment type="catalytic activity">
    <reaction evidence="12">
        <text>(6S)-5,6,7,8-tetrahydrofolyl-(gamma-L-Glu)(n) + L-glutamate + ATP = (6S)-5,6,7,8-tetrahydrofolyl-(gamma-L-Glu)(n+1) + ADP + phosphate + H(+)</text>
        <dbReference type="Rhea" id="RHEA:10580"/>
        <dbReference type="Rhea" id="RHEA-COMP:14738"/>
        <dbReference type="Rhea" id="RHEA-COMP:14740"/>
        <dbReference type="ChEBI" id="CHEBI:15378"/>
        <dbReference type="ChEBI" id="CHEBI:29985"/>
        <dbReference type="ChEBI" id="CHEBI:30616"/>
        <dbReference type="ChEBI" id="CHEBI:43474"/>
        <dbReference type="ChEBI" id="CHEBI:141005"/>
        <dbReference type="ChEBI" id="CHEBI:456216"/>
        <dbReference type="EC" id="6.3.2.17"/>
    </reaction>
</comment>
<dbReference type="Gene3D" id="3.90.190.20">
    <property type="entry name" value="Mur ligase, C-terminal domain"/>
    <property type="match status" value="1"/>
</dbReference>
<keyword evidence="7" id="KW-0547">Nucleotide-binding</keyword>
<sequence length="417" mass="46048">MISANNGNQSPQSESYDDAASALMSPVHQATTPATIRAAAARRTNTLNDMNVYLMRLGLDLNGSGYNPQLIFHVTGTKGKGSTLSLTESILRNSYNLNTGMFTSPHLVCIRERIRINGVPISKQMFGRVYWRVRRRLEEFDGEANNTVENGDDGLSPLPTLPGYFRMLTLMALYTFCYCRQPKIDAILLEVGMGGRYDATNVFEPMILQSAGVTLIDYDHTRVLGSTLEQIAWEKGGIFVKDLATVFVNGNNTPRVLGVLQHIATEEGNNLQIANDSELDAYHNIGLQGEHQRSNAALALAMCRHAMKECSAQSSTEVPLMQQTVAVGAALSKTFWPGRCHTVSGVEQAMNLRCDGAHTPVSMKACIDWFRSVAHNGKSGSDIIHKVLLFNCSHERNPLPLLYSLYQSKMFESVFFC</sequence>
<dbReference type="eggNOG" id="KOG2525">
    <property type="taxonomic scope" value="Eukaryota"/>
</dbReference>
<dbReference type="PANTHER" id="PTHR11136:SF5">
    <property type="entry name" value="FOLYLPOLYGLUTAMATE SYNTHASE, MITOCHONDRIAL"/>
    <property type="match status" value="1"/>
</dbReference>
<dbReference type="AlphaFoldDB" id="B8LEL5"/>
<dbReference type="GO" id="GO:0005739">
    <property type="term" value="C:mitochondrion"/>
    <property type="evidence" value="ECO:0000318"/>
    <property type="project" value="GO_Central"/>
</dbReference>
<dbReference type="InterPro" id="IPR001645">
    <property type="entry name" value="Folylpolyglutamate_synth"/>
</dbReference>
<keyword evidence="14" id="KW-1185">Reference proteome</keyword>
<evidence type="ECO:0000256" key="5">
    <source>
        <dbReference type="ARBA" id="ARBA00022598"/>
    </source>
</evidence>
<dbReference type="RefSeq" id="XP_002297494.1">
    <property type="nucleotide sequence ID" value="XM_002297458.1"/>
</dbReference>
<comment type="similarity">
    <text evidence="2">Belongs to the folylpolyglutamate synthase family.</text>
</comment>
<dbReference type="GO" id="GO:0005524">
    <property type="term" value="F:ATP binding"/>
    <property type="evidence" value="ECO:0007669"/>
    <property type="project" value="UniProtKB-KW"/>
</dbReference>
<dbReference type="Proteomes" id="UP000001449">
    <property type="component" value="Unassembled WGS sequence"/>
</dbReference>
<dbReference type="EC" id="6.3.2.17" evidence="3"/>
<gene>
    <name evidence="13" type="ORF">THAPSDRAFT_bd460</name>
</gene>
<dbReference type="OMA" id="ESLDCCM"/>
<dbReference type="PANTHER" id="PTHR11136">
    <property type="entry name" value="FOLYLPOLYGLUTAMATE SYNTHASE-RELATED"/>
    <property type="match status" value="1"/>
</dbReference>
<dbReference type="STRING" id="35128.B8LEL5"/>
<dbReference type="SUPFAM" id="SSF53623">
    <property type="entry name" value="MurD-like peptide ligases, catalytic domain"/>
    <property type="match status" value="1"/>
</dbReference>
<proteinExistence type="inferred from homology"/>
<keyword evidence="9" id="KW-0460">Magnesium</keyword>